<gene>
    <name evidence="1" type="ORF">GJU42_19940</name>
    <name evidence="2" type="ORF">SAMN06265349_101746</name>
</gene>
<dbReference type="Proteomes" id="UP000317289">
    <property type="component" value="Unassembled WGS sequence"/>
</dbReference>
<evidence type="ECO:0008006" key="5">
    <source>
        <dbReference type="Google" id="ProtNLM"/>
    </source>
</evidence>
<dbReference type="RefSeq" id="WP_142449407.1">
    <property type="nucleotide sequence ID" value="NZ_FXTA01000001.1"/>
</dbReference>
<sequence length="298" mass="34555">MKKIAILLIGLCMISCSNEELGNSEIKSKLISIEENQYLDNELWIHKVYNFDDNKLINIKYENSDFGDEYTYNEKGLVSKVVENVDIGKVLKTTTYTYDDKGRIIEYNQIPGNVDLNLSAFKYTFTYLSDRILRAFKSQSGYSETIEFFVDANYNIIKKTIANSDYSYIFTYENGNLTEASEFNKNSKGTSVNYKYSNLKNELQINQFIFGKEWKLNSFLCRLHPGNSILTGISENLISEYLTTFRNPINPDKQTDITKFIYNMNDKNQMEKQTVLRTATTNGIVDVNSRTEISYKYE</sequence>
<name>A0A521B6Y1_9FLAO</name>
<dbReference type="AlphaFoldDB" id="A0A521B6Y1"/>
<reference evidence="1 4" key="2">
    <citation type="submission" date="2019-11" db="EMBL/GenBank/DDBJ databases">
        <title>Flavobacterium resistens genome.</title>
        <authorList>
            <person name="Wilson V.M."/>
            <person name="Newman J.D."/>
        </authorList>
    </citation>
    <scope>NUCLEOTIDE SEQUENCE [LARGE SCALE GENOMIC DNA]</scope>
    <source>
        <strain evidence="1 4">DSM 19382</strain>
    </source>
</reference>
<dbReference type="EMBL" id="WKKG01000012">
    <property type="protein sequence ID" value="MRX70252.1"/>
    <property type="molecule type" value="Genomic_DNA"/>
</dbReference>
<proteinExistence type="predicted"/>
<evidence type="ECO:0000313" key="2">
    <source>
        <dbReference type="EMBL" id="SMO42858.1"/>
    </source>
</evidence>
<evidence type="ECO:0000313" key="3">
    <source>
        <dbReference type="Proteomes" id="UP000317289"/>
    </source>
</evidence>
<accession>A0A521B6Y1</accession>
<evidence type="ECO:0000313" key="4">
    <source>
        <dbReference type="Proteomes" id="UP000468990"/>
    </source>
</evidence>
<dbReference type="Proteomes" id="UP000468990">
    <property type="component" value="Unassembled WGS sequence"/>
</dbReference>
<dbReference type="EMBL" id="FXTA01000001">
    <property type="protein sequence ID" value="SMO42858.1"/>
    <property type="molecule type" value="Genomic_DNA"/>
</dbReference>
<reference evidence="2 3" key="1">
    <citation type="submission" date="2017-05" db="EMBL/GenBank/DDBJ databases">
        <authorList>
            <person name="Varghese N."/>
            <person name="Submissions S."/>
        </authorList>
    </citation>
    <scope>NUCLEOTIDE SEQUENCE [LARGE SCALE GENOMIC DNA]</scope>
    <source>
        <strain evidence="2 3">DSM 19382</strain>
    </source>
</reference>
<dbReference type="Gene3D" id="2.180.10.10">
    <property type="entry name" value="RHS repeat-associated core"/>
    <property type="match status" value="1"/>
</dbReference>
<dbReference type="OrthoDB" id="1334201at2"/>
<protein>
    <recommendedName>
        <fullName evidence="5">DUF4595 domain-containing protein</fullName>
    </recommendedName>
</protein>
<keyword evidence="4" id="KW-1185">Reference proteome</keyword>
<organism evidence="2 3">
    <name type="scientific">Flavobacterium resistens</name>
    <dbReference type="NCBI Taxonomy" id="443612"/>
    <lineage>
        <taxon>Bacteria</taxon>
        <taxon>Pseudomonadati</taxon>
        <taxon>Bacteroidota</taxon>
        <taxon>Flavobacteriia</taxon>
        <taxon>Flavobacteriales</taxon>
        <taxon>Flavobacteriaceae</taxon>
        <taxon>Flavobacterium</taxon>
    </lineage>
</organism>
<evidence type="ECO:0000313" key="1">
    <source>
        <dbReference type="EMBL" id="MRX70252.1"/>
    </source>
</evidence>